<dbReference type="InterPro" id="IPR051553">
    <property type="entry name" value="Ran_GTPase-activating"/>
</dbReference>
<dbReference type="PANTHER" id="PTHR45982">
    <property type="entry name" value="REGULATOR OF CHROMOSOME CONDENSATION"/>
    <property type="match status" value="1"/>
</dbReference>
<accession>A0A4R7UZZ2</accession>
<dbReference type="Pfam" id="PF00415">
    <property type="entry name" value="RCC1"/>
    <property type="match status" value="3"/>
</dbReference>
<feature type="chain" id="PRO_5020393712" evidence="1">
    <location>
        <begin position="28"/>
        <end position="771"/>
    </location>
</feature>
<proteinExistence type="predicted"/>
<dbReference type="GO" id="GO:0005737">
    <property type="term" value="C:cytoplasm"/>
    <property type="evidence" value="ECO:0007669"/>
    <property type="project" value="TreeGrafter"/>
</dbReference>
<evidence type="ECO:0000313" key="2">
    <source>
        <dbReference type="EMBL" id="TDV42553.1"/>
    </source>
</evidence>
<evidence type="ECO:0000313" key="3">
    <source>
        <dbReference type="Proteomes" id="UP000294927"/>
    </source>
</evidence>
<evidence type="ECO:0000256" key="1">
    <source>
        <dbReference type="SAM" id="SignalP"/>
    </source>
</evidence>
<dbReference type="Gene3D" id="2.130.10.30">
    <property type="entry name" value="Regulator of chromosome condensation 1/beta-lactamase-inhibitor protein II"/>
    <property type="match status" value="3"/>
</dbReference>
<comment type="caution">
    <text evidence="2">The sequence shown here is derived from an EMBL/GenBank/DDBJ whole genome shotgun (WGS) entry which is preliminary data.</text>
</comment>
<dbReference type="Proteomes" id="UP000294927">
    <property type="component" value="Unassembled WGS sequence"/>
</dbReference>
<feature type="signal peptide" evidence="1">
    <location>
        <begin position="1"/>
        <end position="27"/>
    </location>
</feature>
<dbReference type="PROSITE" id="PS50012">
    <property type="entry name" value="RCC1_3"/>
    <property type="match status" value="4"/>
</dbReference>
<dbReference type="EMBL" id="SOCP01000017">
    <property type="protein sequence ID" value="TDV42553.1"/>
    <property type="molecule type" value="Genomic_DNA"/>
</dbReference>
<keyword evidence="3" id="KW-1185">Reference proteome</keyword>
<dbReference type="InterPro" id="IPR000408">
    <property type="entry name" value="Reg_chr_condens"/>
</dbReference>
<keyword evidence="1" id="KW-0732">Signal</keyword>
<dbReference type="AlphaFoldDB" id="A0A4R7UZZ2"/>
<dbReference type="InterPro" id="IPR009091">
    <property type="entry name" value="RCC1/BLIP-II"/>
</dbReference>
<gene>
    <name evidence="2" type="ORF">CLV71_11722</name>
</gene>
<dbReference type="SUPFAM" id="SSF50985">
    <property type="entry name" value="RCC1/BLIP-II"/>
    <property type="match status" value="2"/>
</dbReference>
<sequence length="771" mass="77500">MFRQAFVAVLVTSITAGFLAVGAPAPADPTAVPVPVASTFTSLSPVRVLDTRAGSGPVGGGGTITLDLAAWVPAGATSVVLTVTGVSSTAATYVTVFPGGTGRPATSSLNLPAGDTRSNQVTTVLGAGRTVSLYNNAGRVHLVADLAGYYRPGPGARYTALSQGRLLDTRSDNTPVGPGETRTVDLTGRVPASAVAVTFNLTATAVTAPTFVTAWPTGTTRPVASNLTVPPGDTRANQVTVAVGTDARVSLYNNSGRVDLVVDLAGFHTPDYGATFVPLPPKRVLDTRDGTGTGGVTGPLDEVNRTLELGFVDDVPLTATGVALNVTGVAATTGTHVLVWGSQPSRWNSPTTSTLNLSLGQTAANAATVAFDEERHLWFINARGSVHLVADLVGVFVAPAVPCTTDCLYAWGGNQNRKLGTGEAVYTAPTPAQVLLSGVRAADGSSRNGYALRTDGTVWAWGDNSTGQLGNGWTSLWNGGGYHGSGIPVPVLGLTDVTAIAGGEWGAHALRADGTVWAWGDNGSSVPVQVSGLTDAVAIAGGSSATYAVRRDGTVWAWGGAYLGNDPPTSSPVPVQVAGLTDVTAVASNGRGAYVLHADGTVSAWGDNGVGQLGNGQPCAPDTPCLSTVPVPVSGLTGVVGLAGGGDPGYTTANGYALRADGTVWAWGGNLAGALGNGVTCGPATPCESRVPVPVSALRGVTRIAAFGGGGYALRTDGTVWGWGSNGDNALGNTSVVDHTTVPVPVVGLSGVSAIGDGWYAGAAIVPSPQR</sequence>
<reference evidence="2 3" key="1">
    <citation type="submission" date="2019-03" db="EMBL/GenBank/DDBJ databases">
        <title>Genomic Encyclopedia of Archaeal and Bacterial Type Strains, Phase II (KMG-II): from individual species to whole genera.</title>
        <authorList>
            <person name="Goeker M."/>
        </authorList>
    </citation>
    <scope>NUCLEOTIDE SEQUENCE [LARGE SCALE GENOMIC DNA]</scope>
    <source>
        <strain evidence="2 3">DSM 45499</strain>
    </source>
</reference>
<dbReference type="PANTHER" id="PTHR45982:SF1">
    <property type="entry name" value="REGULATOR OF CHROMOSOME CONDENSATION"/>
    <property type="match status" value="1"/>
</dbReference>
<dbReference type="PRINTS" id="PR00633">
    <property type="entry name" value="RCCNDNSATION"/>
</dbReference>
<dbReference type="RefSeq" id="WP_166664391.1">
    <property type="nucleotide sequence ID" value="NZ_SOCP01000017.1"/>
</dbReference>
<name>A0A4R7UZZ2_9PSEU</name>
<dbReference type="GO" id="GO:0005085">
    <property type="term" value="F:guanyl-nucleotide exchange factor activity"/>
    <property type="evidence" value="ECO:0007669"/>
    <property type="project" value="TreeGrafter"/>
</dbReference>
<protein>
    <submittedName>
        <fullName evidence="2">Alpha-tubulin suppressor-like RCC1 family protein</fullName>
    </submittedName>
</protein>
<organism evidence="2 3">
    <name type="scientific">Actinophytocola oryzae</name>
    <dbReference type="NCBI Taxonomy" id="502181"/>
    <lineage>
        <taxon>Bacteria</taxon>
        <taxon>Bacillati</taxon>
        <taxon>Actinomycetota</taxon>
        <taxon>Actinomycetes</taxon>
        <taxon>Pseudonocardiales</taxon>
        <taxon>Pseudonocardiaceae</taxon>
    </lineage>
</organism>